<dbReference type="PANTHER" id="PTHR33755">
    <property type="entry name" value="TOXIN PARE1-RELATED"/>
    <property type="match status" value="1"/>
</dbReference>
<dbReference type="InterPro" id="IPR051803">
    <property type="entry name" value="TA_system_RelE-like_toxin"/>
</dbReference>
<evidence type="ECO:0000256" key="2">
    <source>
        <dbReference type="ARBA" id="ARBA00022649"/>
    </source>
</evidence>
<dbReference type="RefSeq" id="WP_085087787.1">
    <property type="nucleotide sequence ID" value="NZ_FXAK01000007.1"/>
</dbReference>
<dbReference type="AlphaFoldDB" id="A0A1X7GB18"/>
<dbReference type="OrthoDB" id="595470at2"/>
<keyword evidence="2" id="KW-1277">Toxin-antitoxin system</keyword>
<proteinExistence type="inferred from homology"/>
<evidence type="ECO:0000313" key="4">
    <source>
        <dbReference type="Proteomes" id="UP000192936"/>
    </source>
</evidence>
<dbReference type="InterPro" id="IPR035093">
    <property type="entry name" value="RelE/ParE_toxin_dom_sf"/>
</dbReference>
<dbReference type="Proteomes" id="UP000192936">
    <property type="component" value="Unassembled WGS sequence"/>
</dbReference>
<organism evidence="3 4">
    <name type="scientific">Azospirillum oryzae</name>
    <dbReference type="NCBI Taxonomy" id="286727"/>
    <lineage>
        <taxon>Bacteria</taxon>
        <taxon>Pseudomonadati</taxon>
        <taxon>Pseudomonadota</taxon>
        <taxon>Alphaproteobacteria</taxon>
        <taxon>Rhodospirillales</taxon>
        <taxon>Azospirillaceae</taxon>
        <taxon>Azospirillum</taxon>
    </lineage>
</organism>
<reference evidence="3 4" key="1">
    <citation type="submission" date="2017-04" db="EMBL/GenBank/DDBJ databases">
        <authorList>
            <person name="Afonso C.L."/>
            <person name="Miller P.J."/>
            <person name="Scott M.A."/>
            <person name="Spackman E."/>
            <person name="Goraichik I."/>
            <person name="Dimitrov K.M."/>
            <person name="Suarez D.L."/>
            <person name="Swayne D.E."/>
        </authorList>
    </citation>
    <scope>NUCLEOTIDE SEQUENCE [LARGE SCALE GENOMIC DNA]</scope>
    <source>
        <strain evidence="3 4">A2P</strain>
    </source>
</reference>
<dbReference type="InterPro" id="IPR007712">
    <property type="entry name" value="RelE/ParE_toxin"/>
</dbReference>
<comment type="similarity">
    <text evidence="1">Belongs to the RelE toxin family.</text>
</comment>
<evidence type="ECO:0000313" key="3">
    <source>
        <dbReference type="EMBL" id="SMF67005.1"/>
    </source>
</evidence>
<name>A0A1X7GB18_9PROT</name>
<protein>
    <submittedName>
        <fullName evidence="3">Toxin ParE1/3/4</fullName>
    </submittedName>
</protein>
<dbReference type="STRING" id="286727.SAMN02982917_3557"/>
<gene>
    <name evidence="3" type="ORF">SAMN02982917_3557</name>
</gene>
<sequence>MTAALLSPAARRDLLEAIRWIARDNPGAARALRDTVARTANRIGTHPLVGTPRPELAEPSYRFVSLTGFPYIIVYNAERRPPLIVRILHGARDLPALLGDLS</sequence>
<dbReference type="Gene3D" id="3.30.2310.20">
    <property type="entry name" value="RelE-like"/>
    <property type="match status" value="1"/>
</dbReference>
<evidence type="ECO:0000256" key="1">
    <source>
        <dbReference type="ARBA" id="ARBA00006226"/>
    </source>
</evidence>
<dbReference type="PANTHER" id="PTHR33755:SF8">
    <property type="entry name" value="TOXIN PARE2"/>
    <property type="match status" value="1"/>
</dbReference>
<dbReference type="Pfam" id="PF05016">
    <property type="entry name" value="ParE_toxin"/>
    <property type="match status" value="1"/>
</dbReference>
<dbReference type="EMBL" id="FXAK01000007">
    <property type="protein sequence ID" value="SMF67005.1"/>
    <property type="molecule type" value="Genomic_DNA"/>
</dbReference>
<accession>A0A1X7GB18</accession>